<evidence type="ECO:0000259" key="6">
    <source>
        <dbReference type="PROSITE" id="PS51194"/>
    </source>
</evidence>
<dbReference type="SMART" id="SM00490">
    <property type="entry name" value="HELICc"/>
    <property type="match status" value="1"/>
</dbReference>
<evidence type="ECO:0000313" key="8">
    <source>
        <dbReference type="Proteomes" id="UP000606935"/>
    </source>
</evidence>
<dbReference type="SMART" id="SM00487">
    <property type="entry name" value="DEXDc"/>
    <property type="match status" value="1"/>
</dbReference>
<reference evidence="7" key="2">
    <citation type="submission" date="2020-09" db="EMBL/GenBank/DDBJ databases">
        <authorList>
            <person name="Sun Q."/>
            <person name="Zhou Y."/>
        </authorList>
    </citation>
    <scope>NUCLEOTIDE SEQUENCE</scope>
    <source>
        <strain evidence="7">CGMCC 1.7086</strain>
    </source>
</reference>
<dbReference type="PANTHER" id="PTHR43519">
    <property type="entry name" value="ATP-DEPENDENT RNA HELICASE HRPB"/>
    <property type="match status" value="1"/>
</dbReference>
<dbReference type="InterPro" id="IPR001650">
    <property type="entry name" value="Helicase_C-like"/>
</dbReference>
<dbReference type="NCBIfam" id="TIGR01970">
    <property type="entry name" value="DEAH_box_HrpB"/>
    <property type="match status" value="1"/>
</dbReference>
<accession>A0A917Z002</accession>
<dbReference type="InterPro" id="IPR014001">
    <property type="entry name" value="Helicase_ATP-bd"/>
</dbReference>
<dbReference type="PANTHER" id="PTHR43519:SF1">
    <property type="entry name" value="ATP-DEPENDENT RNA HELICASE HRPB"/>
    <property type="match status" value="1"/>
</dbReference>
<sequence>MSLPVVSIKSRLLEEIDHSNVILSAPPGAGKSTVIPLWLLAHPRFKNKKILMLQPRRVAVRAIAGYLASQLGEPVGQTVGYRIRGESKTSHNTRLEILTEGLLTRKLQQNPELADTAVVIFDEFHERNLHSDFALALCLESQAALRDDLRLLVMSATLDELGLEAVLPDAARLQSEGRSFPIEYHYHVPPSAQQWLPFMANIIRQALALEGGVLAFLPGAGEIRKLAELLSSQLDSNVRLHCLYGELGKQAQMAAVAPLPAGMKKLVLATNIAETSLTIEDISQVVDCGLEKVARFDLNQGVTHLNTQRISQASATQRAGRAGRTGAGICYRLWGQEQQARMATQSQPQVLLADIAPLMLEAAAWGTELTALPLLDPPSLAQLAQGRKLLEQLQAVDAGGRITSHGKAMCQLGCHPRLANMMLHAKQQGPSSLTLACILAALLESKDPLKNAHTLCINERVDWLQRHRQDPIMQLASSWARRLDSPLAADLNSADAGQLLMLAFPDRIAKARGAGRYLLARGIGVKLDERDPLCANEYLLVADLIQTGSGADIRAGLTAPLALRVIEEGAGHLFEEQLSSDWHEDVGQIRARKLLKLGNIVLRNEVMANPGKAQLGQIWASLLSQKGVSWLPLGEAGLQFLRRVRLACEFLGQPERAEWTDDALLDSLADWLIPYLDEVRTFKQLQALDFVSLLRNRLDWNCSSLIDNALPTHLTVPSGSRCKLDYQEDGQVTLAVRMQEMYGLASTPRLAEGRIELVIELLSPARRPLQKTRDLAGFWAGSYKEVQKEMKGRYPKHFWPDDPATAQATTRTKKAM</sequence>
<dbReference type="InterPro" id="IPR027417">
    <property type="entry name" value="P-loop_NTPase"/>
</dbReference>
<evidence type="ECO:0000313" key="7">
    <source>
        <dbReference type="EMBL" id="GGO69147.1"/>
    </source>
</evidence>
<evidence type="ECO:0000256" key="2">
    <source>
        <dbReference type="ARBA" id="ARBA00022801"/>
    </source>
</evidence>
<dbReference type="CDD" id="cd17990">
    <property type="entry name" value="DEXHc_HrpB"/>
    <property type="match status" value="1"/>
</dbReference>
<dbReference type="CDD" id="cd18791">
    <property type="entry name" value="SF2_C_RHA"/>
    <property type="match status" value="1"/>
</dbReference>
<comment type="caution">
    <text evidence="7">The sequence shown here is derived from an EMBL/GenBank/DDBJ whole genome shotgun (WGS) entry which is preliminary data.</text>
</comment>
<dbReference type="Pfam" id="PF00271">
    <property type="entry name" value="Helicase_C"/>
    <property type="match status" value="1"/>
</dbReference>
<reference evidence="7" key="1">
    <citation type="journal article" date="2014" name="Int. J. Syst. Evol. Microbiol.">
        <title>Complete genome sequence of Corynebacterium casei LMG S-19264T (=DSM 44701T), isolated from a smear-ripened cheese.</title>
        <authorList>
            <consortium name="US DOE Joint Genome Institute (JGI-PGF)"/>
            <person name="Walter F."/>
            <person name="Albersmeier A."/>
            <person name="Kalinowski J."/>
            <person name="Ruckert C."/>
        </authorList>
    </citation>
    <scope>NUCLEOTIDE SEQUENCE</scope>
    <source>
        <strain evidence="7">CGMCC 1.7086</strain>
    </source>
</reference>
<keyword evidence="4" id="KW-0067">ATP-binding</keyword>
<dbReference type="EMBL" id="BMLS01000002">
    <property type="protein sequence ID" value="GGO69147.1"/>
    <property type="molecule type" value="Genomic_DNA"/>
</dbReference>
<feature type="domain" description="Helicase ATP-binding" evidence="5">
    <location>
        <begin position="12"/>
        <end position="176"/>
    </location>
</feature>
<dbReference type="SMART" id="SM00847">
    <property type="entry name" value="HA2"/>
    <property type="match status" value="1"/>
</dbReference>
<dbReference type="PROSITE" id="PS51194">
    <property type="entry name" value="HELICASE_CTER"/>
    <property type="match status" value="1"/>
</dbReference>
<dbReference type="AlphaFoldDB" id="A0A917Z002"/>
<dbReference type="Proteomes" id="UP000606935">
    <property type="component" value="Unassembled WGS sequence"/>
</dbReference>
<dbReference type="InterPro" id="IPR011545">
    <property type="entry name" value="DEAD/DEAH_box_helicase_dom"/>
</dbReference>
<dbReference type="InterPro" id="IPR013689">
    <property type="entry name" value="RNA_helicase_ATP-dep_HrpB_C"/>
</dbReference>
<dbReference type="GO" id="GO:0005524">
    <property type="term" value="F:ATP binding"/>
    <property type="evidence" value="ECO:0007669"/>
    <property type="project" value="UniProtKB-KW"/>
</dbReference>
<dbReference type="FunFam" id="3.40.50.300:FF:002125">
    <property type="entry name" value="ATP-dependent helicase HrpB"/>
    <property type="match status" value="1"/>
</dbReference>
<keyword evidence="2" id="KW-0378">Hydrolase</keyword>
<keyword evidence="1" id="KW-0547">Nucleotide-binding</keyword>
<protein>
    <submittedName>
        <fullName evidence="7">ATP-dependent helicase HrpB</fullName>
    </submittedName>
</protein>
<feature type="domain" description="Helicase C-terminal" evidence="6">
    <location>
        <begin position="201"/>
        <end position="366"/>
    </location>
</feature>
<dbReference type="Pfam" id="PF00270">
    <property type="entry name" value="DEAD"/>
    <property type="match status" value="1"/>
</dbReference>
<dbReference type="PROSITE" id="PS51192">
    <property type="entry name" value="HELICASE_ATP_BIND_1"/>
    <property type="match status" value="1"/>
</dbReference>
<dbReference type="GO" id="GO:0016787">
    <property type="term" value="F:hydrolase activity"/>
    <property type="evidence" value="ECO:0007669"/>
    <property type="project" value="UniProtKB-KW"/>
</dbReference>
<proteinExistence type="predicted"/>
<dbReference type="Gene3D" id="3.40.50.300">
    <property type="entry name" value="P-loop containing nucleotide triphosphate hydrolases"/>
    <property type="match status" value="2"/>
</dbReference>
<evidence type="ECO:0000256" key="3">
    <source>
        <dbReference type="ARBA" id="ARBA00022806"/>
    </source>
</evidence>
<dbReference type="SUPFAM" id="SSF52540">
    <property type="entry name" value="P-loop containing nucleoside triphosphate hydrolases"/>
    <property type="match status" value="1"/>
</dbReference>
<evidence type="ECO:0000256" key="4">
    <source>
        <dbReference type="ARBA" id="ARBA00022840"/>
    </source>
</evidence>
<gene>
    <name evidence="7" type="primary">hrpB</name>
    <name evidence="7" type="ORF">GCM10010982_19740</name>
</gene>
<keyword evidence="8" id="KW-1185">Reference proteome</keyword>
<evidence type="ECO:0000256" key="1">
    <source>
        <dbReference type="ARBA" id="ARBA00022741"/>
    </source>
</evidence>
<organism evidence="7 8">
    <name type="scientific">Bowmanella pacifica</name>
    <dbReference type="NCBI Taxonomy" id="502051"/>
    <lineage>
        <taxon>Bacteria</taxon>
        <taxon>Pseudomonadati</taxon>
        <taxon>Pseudomonadota</taxon>
        <taxon>Gammaproteobacteria</taxon>
        <taxon>Alteromonadales</taxon>
        <taxon>Alteromonadaceae</taxon>
        <taxon>Bowmanella</taxon>
    </lineage>
</organism>
<dbReference type="GO" id="GO:0003676">
    <property type="term" value="F:nucleic acid binding"/>
    <property type="evidence" value="ECO:0007669"/>
    <property type="project" value="InterPro"/>
</dbReference>
<keyword evidence="3 7" id="KW-0347">Helicase</keyword>
<dbReference type="InterPro" id="IPR010225">
    <property type="entry name" value="HrpB"/>
</dbReference>
<dbReference type="PIRSF" id="PIRSF005496">
    <property type="entry name" value="ATP_hel_hrpB"/>
    <property type="match status" value="1"/>
</dbReference>
<dbReference type="GO" id="GO:0004386">
    <property type="term" value="F:helicase activity"/>
    <property type="evidence" value="ECO:0007669"/>
    <property type="project" value="UniProtKB-KW"/>
</dbReference>
<evidence type="ECO:0000259" key="5">
    <source>
        <dbReference type="PROSITE" id="PS51192"/>
    </source>
</evidence>
<dbReference type="RefSeq" id="WP_188693924.1">
    <property type="nucleotide sequence ID" value="NZ_BMLS01000002.1"/>
</dbReference>
<dbReference type="Pfam" id="PF08482">
    <property type="entry name" value="HrpB_C"/>
    <property type="match status" value="1"/>
</dbReference>
<name>A0A917Z002_9ALTE</name>
<dbReference type="InterPro" id="IPR049614">
    <property type="entry name" value="HrpB_DEXH"/>
</dbReference>
<dbReference type="Gene3D" id="1.20.120.1080">
    <property type="match status" value="1"/>
</dbReference>
<dbReference type="InterPro" id="IPR007502">
    <property type="entry name" value="Helicase-assoc_dom"/>
</dbReference>